<feature type="chain" id="PRO_5042032767" evidence="1">
    <location>
        <begin position="21"/>
        <end position="106"/>
    </location>
</feature>
<name>A0AAD8NSQ9_TARER</name>
<protein>
    <submittedName>
        <fullName evidence="2">Uncharacterized protein</fullName>
    </submittedName>
</protein>
<evidence type="ECO:0000256" key="1">
    <source>
        <dbReference type="SAM" id="SignalP"/>
    </source>
</evidence>
<keyword evidence="1" id="KW-0732">Signal</keyword>
<organism evidence="2 3">
    <name type="scientific">Tagetes erecta</name>
    <name type="common">African marigold</name>
    <dbReference type="NCBI Taxonomy" id="13708"/>
    <lineage>
        <taxon>Eukaryota</taxon>
        <taxon>Viridiplantae</taxon>
        <taxon>Streptophyta</taxon>
        <taxon>Embryophyta</taxon>
        <taxon>Tracheophyta</taxon>
        <taxon>Spermatophyta</taxon>
        <taxon>Magnoliopsida</taxon>
        <taxon>eudicotyledons</taxon>
        <taxon>Gunneridae</taxon>
        <taxon>Pentapetalae</taxon>
        <taxon>asterids</taxon>
        <taxon>campanulids</taxon>
        <taxon>Asterales</taxon>
        <taxon>Asteraceae</taxon>
        <taxon>Asteroideae</taxon>
        <taxon>Heliantheae alliance</taxon>
        <taxon>Tageteae</taxon>
        <taxon>Tagetes</taxon>
    </lineage>
</organism>
<reference evidence="2" key="1">
    <citation type="journal article" date="2023" name="bioRxiv">
        <title>Improved chromosome-level genome assembly for marigold (Tagetes erecta).</title>
        <authorList>
            <person name="Jiang F."/>
            <person name="Yuan L."/>
            <person name="Wang S."/>
            <person name="Wang H."/>
            <person name="Xu D."/>
            <person name="Wang A."/>
            <person name="Fan W."/>
        </authorList>
    </citation>
    <scope>NUCLEOTIDE SEQUENCE</scope>
    <source>
        <strain evidence="2">WSJ</strain>
        <tissue evidence="2">Leaf</tissue>
    </source>
</reference>
<proteinExistence type="predicted"/>
<sequence length="106" mass="11981">MTVLTLLICPTVVVVVVVEAAEEATVVVVIDAETTTEMVGQIGIIMVEAELAHTDEQKLNDLLKKRPVRAKWMIYVLQMLLYGRLRFSALLLTCNWSRLIMWPVLL</sequence>
<evidence type="ECO:0000313" key="3">
    <source>
        <dbReference type="Proteomes" id="UP001229421"/>
    </source>
</evidence>
<feature type="signal peptide" evidence="1">
    <location>
        <begin position="1"/>
        <end position="20"/>
    </location>
</feature>
<accession>A0AAD8NSQ9</accession>
<dbReference type="Proteomes" id="UP001229421">
    <property type="component" value="Unassembled WGS sequence"/>
</dbReference>
<gene>
    <name evidence="2" type="ORF">QVD17_15550</name>
</gene>
<keyword evidence="3" id="KW-1185">Reference proteome</keyword>
<evidence type="ECO:0000313" key="2">
    <source>
        <dbReference type="EMBL" id="KAK1426870.1"/>
    </source>
</evidence>
<dbReference type="EMBL" id="JAUHHV010000004">
    <property type="protein sequence ID" value="KAK1426870.1"/>
    <property type="molecule type" value="Genomic_DNA"/>
</dbReference>
<dbReference type="AlphaFoldDB" id="A0AAD8NSQ9"/>
<comment type="caution">
    <text evidence="2">The sequence shown here is derived from an EMBL/GenBank/DDBJ whole genome shotgun (WGS) entry which is preliminary data.</text>
</comment>